<reference evidence="5 6" key="1">
    <citation type="submission" date="2019-08" db="EMBL/GenBank/DDBJ databases">
        <title>Deep-cultivation of Planctomycetes and their phenomic and genomic characterization uncovers novel biology.</title>
        <authorList>
            <person name="Wiegand S."/>
            <person name="Jogler M."/>
            <person name="Boedeker C."/>
            <person name="Pinto D."/>
            <person name="Vollmers J."/>
            <person name="Rivas-Marin E."/>
            <person name="Kohn T."/>
            <person name="Peeters S.H."/>
            <person name="Heuer A."/>
            <person name="Rast P."/>
            <person name="Oberbeckmann S."/>
            <person name="Bunk B."/>
            <person name="Jeske O."/>
            <person name="Meyerdierks A."/>
            <person name="Storesund J.E."/>
            <person name="Kallscheuer N."/>
            <person name="Luecker S."/>
            <person name="Lage O.M."/>
            <person name="Pohl T."/>
            <person name="Merkel B.J."/>
            <person name="Hornburger P."/>
            <person name="Mueller R.-W."/>
            <person name="Bruemmer F."/>
            <person name="Labrenz M."/>
            <person name="Spormann A.M."/>
            <person name="Op den Camp H."/>
            <person name="Overmann J."/>
            <person name="Amann R."/>
            <person name="Jetten M.S.M."/>
            <person name="Mascher T."/>
            <person name="Medema M.H."/>
            <person name="Devos D.P."/>
            <person name="Kaster A.-K."/>
            <person name="Ovreas L."/>
            <person name="Rohde M."/>
            <person name="Galperin M.Y."/>
            <person name="Jogler C."/>
        </authorList>
    </citation>
    <scope>NUCLEOTIDE SEQUENCE [LARGE SCALE GENOMIC DNA]</scope>
    <source>
        <strain evidence="5 6">OJF2</strain>
    </source>
</reference>
<evidence type="ECO:0000256" key="2">
    <source>
        <dbReference type="SAM" id="SignalP"/>
    </source>
</evidence>
<dbReference type="InterPro" id="IPR034032">
    <property type="entry name" value="Zn_MMP-like_bac"/>
</dbReference>
<dbReference type="InterPro" id="IPR033413">
    <property type="entry name" value="DUF5117"/>
</dbReference>
<dbReference type="Pfam" id="PF17148">
    <property type="entry name" value="DUF5117"/>
    <property type="match status" value="1"/>
</dbReference>
<dbReference type="Pfam" id="PF16313">
    <property type="entry name" value="DUF4953"/>
    <property type="match status" value="1"/>
</dbReference>
<dbReference type="CDD" id="cd04276">
    <property type="entry name" value="ZnMc_MMP_like_2"/>
    <property type="match status" value="1"/>
</dbReference>
<evidence type="ECO:0000256" key="1">
    <source>
        <dbReference type="SAM" id="MobiDB-lite"/>
    </source>
</evidence>
<feature type="signal peptide" evidence="2">
    <location>
        <begin position="1"/>
        <end position="24"/>
    </location>
</feature>
<keyword evidence="6" id="KW-1185">Reference proteome</keyword>
<gene>
    <name evidence="5" type="ORF">OJF2_21090</name>
</gene>
<feature type="compositionally biased region" description="Basic and acidic residues" evidence="1">
    <location>
        <begin position="519"/>
        <end position="541"/>
    </location>
</feature>
<dbReference type="KEGG" id="agv:OJF2_21090"/>
<dbReference type="Proteomes" id="UP000324233">
    <property type="component" value="Chromosome"/>
</dbReference>
<accession>A0A5B9W0W4</accession>
<feature type="domain" description="DUF5117" evidence="4">
    <location>
        <begin position="115"/>
        <end position="293"/>
    </location>
</feature>
<evidence type="ECO:0000313" key="6">
    <source>
        <dbReference type="Proteomes" id="UP000324233"/>
    </source>
</evidence>
<dbReference type="SUPFAM" id="SSF55486">
    <property type="entry name" value="Metalloproteases ('zincins'), catalytic domain"/>
    <property type="match status" value="1"/>
</dbReference>
<evidence type="ECO:0008006" key="7">
    <source>
        <dbReference type="Google" id="ProtNLM"/>
    </source>
</evidence>
<evidence type="ECO:0000259" key="3">
    <source>
        <dbReference type="Pfam" id="PF16313"/>
    </source>
</evidence>
<dbReference type="PANTHER" id="PTHR38478:SF1">
    <property type="entry name" value="ZINC DEPENDENT METALLOPROTEASE DOMAIN LIPOPROTEIN"/>
    <property type="match status" value="1"/>
</dbReference>
<evidence type="ECO:0000313" key="5">
    <source>
        <dbReference type="EMBL" id="QEH33605.1"/>
    </source>
</evidence>
<dbReference type="Gene3D" id="3.40.390.10">
    <property type="entry name" value="Collagenase (Catalytic Domain)"/>
    <property type="match status" value="1"/>
</dbReference>
<feature type="domain" description="EcxA zinc-binding" evidence="3">
    <location>
        <begin position="540"/>
        <end position="864"/>
    </location>
</feature>
<evidence type="ECO:0000259" key="4">
    <source>
        <dbReference type="Pfam" id="PF17148"/>
    </source>
</evidence>
<proteinExistence type="predicted"/>
<keyword evidence="2" id="KW-0732">Signal</keyword>
<feature type="region of interest" description="Disordered" evidence="1">
    <location>
        <begin position="508"/>
        <end position="541"/>
    </location>
</feature>
<name>A0A5B9W0W4_9BACT</name>
<sequence precursor="true">MIRSRGWRWSGLLAGALLAGGSQGTGMAQEAQAPLNFEVVVPRQASANRGPRNNFRDFNEVTQGAEKIEGLFNLYLTGDHLYMEIRPDQYNQPLLTPTTIARGMAQAGIPVGDDERVLVLRRVGDRVQIVRRNIFFKAPAGSPLEKAVKQNYTDSILMAVPIVTQNPMRGNAALIDLTEVFMSDFANVGLGMPDRSRSHWTKAKGFPGNVELELEATYGGGFRSRMSGGGEVADPRGVTLVLHFSVIKANEMGYRPRAADDRVGHFLNATKDFGVTSPDSNFVRYINRWRLEKSDPRAKLSPPKKQIIWYVEDTVPLEYRPYVEEGISEWNKAFEKIGFKNAIAVRWQESDRDVFDPEDTNYCTFRWITSDTSYAMSCLRSNPITGEMIDGDVVFDASFVRYWKENYALLIGSTAAAGGDPHVTPLAFGEVISPILASKMGFGQPGGGRLPGVAALDAKPGQMVGDVVPAEQNFLQWQLASKNAFSRRGLCQLQTGFQNDLGFAAVALADPPKPSAPPIEKDKDKDKDKDKAAKKPETKPELPEEFLAQAIKYITMHEVGHSLGLRHNFKASTMLNEDQLHDTNLTHARGLVGSVMDYCPVNIAPKGKKQGDYYPTTLGPYDYWAIEYAYKPADGDEASELKKIASRAPEHDLVYATDEDAALNDDPYVNRWDMGSDPCAYGRDRIQLASDLLKDLDARVVKDGESWARTRKAFGILLSQWGDGATLASQFIGGQSVSRDHKADKDARDPIVPVSGAKQRECLKFLSDNVLSDKAFQFSPALLRRLGVERWMHWGDENGYGPAVDISVFERILGIQKIVLAHCLSGGVLARIQNQQLQADAGSDPLRMEEVFRSLTEGIWSDIDKVPDPKDAKAPKVVLSTVRRNLQREHLRRLSNMVLGDRPGSASDSYTFVVFLSGGGRNVPADARALARLHLREVGQKIGTVMDTKAGSLDDTSKAHLEECRHRIAKVLEANLDIKEP</sequence>
<dbReference type="InterPro" id="IPR024079">
    <property type="entry name" value="MetalloPept_cat_dom_sf"/>
</dbReference>
<organism evidence="5 6">
    <name type="scientific">Aquisphaera giovannonii</name>
    <dbReference type="NCBI Taxonomy" id="406548"/>
    <lineage>
        <taxon>Bacteria</taxon>
        <taxon>Pseudomonadati</taxon>
        <taxon>Planctomycetota</taxon>
        <taxon>Planctomycetia</taxon>
        <taxon>Isosphaerales</taxon>
        <taxon>Isosphaeraceae</taxon>
        <taxon>Aquisphaera</taxon>
    </lineage>
</organism>
<dbReference type="EMBL" id="CP042997">
    <property type="protein sequence ID" value="QEH33605.1"/>
    <property type="molecule type" value="Genomic_DNA"/>
</dbReference>
<dbReference type="GO" id="GO:0008237">
    <property type="term" value="F:metallopeptidase activity"/>
    <property type="evidence" value="ECO:0007669"/>
    <property type="project" value="InterPro"/>
</dbReference>
<dbReference type="AlphaFoldDB" id="A0A5B9W0W4"/>
<protein>
    <recommendedName>
        <fullName evidence="7">DUF5117 domain-containing protein</fullName>
    </recommendedName>
</protein>
<dbReference type="PANTHER" id="PTHR38478">
    <property type="entry name" value="PEPTIDASE M1A AND M12B"/>
    <property type="match status" value="1"/>
</dbReference>
<dbReference type="InterPro" id="IPR032534">
    <property type="entry name" value="EcxA_zinc-bd"/>
</dbReference>
<feature type="chain" id="PRO_5022763247" description="DUF5117 domain-containing protein" evidence="2">
    <location>
        <begin position="25"/>
        <end position="981"/>
    </location>
</feature>